<dbReference type="Proteomes" id="UP000474640">
    <property type="component" value="Unassembled WGS sequence"/>
</dbReference>
<proteinExistence type="predicted"/>
<evidence type="ECO:0000313" key="1">
    <source>
        <dbReference type="EMBL" id="KAF3287522.1"/>
    </source>
</evidence>
<dbReference type="OrthoDB" id="5410461at2759"/>
<protein>
    <submittedName>
        <fullName evidence="1">Uncharacterized protein</fullName>
    </submittedName>
</protein>
<accession>A0A7C8RK25</accession>
<gene>
    <name evidence="1" type="ORF">TWF970_007242</name>
</gene>
<sequence>MKQPPRPFLHIPTTVATSVSTSVSISTFTVTPARVTITTTAWYTAGVAKRDEAEVVKRAAETPAFVKGFAPHAISSACSCLDVPSPSVTATETVYNPNTINTQVTKTITNTVHATLTLSSTSTVRLTSYVPITKISTYISTTITTITTATPTFTSTISSAFRPQCTAILSRPKLFTAIQPLRSWSYPFATTGIPNGGLNEPTFGQCCELCYRTPDCGQYYTYQARPGDWRCQIIYSYGAVPQGVSAQCPNGRVVGEGVSGPAAWVAGNQARGIGPCYGYTVPVGLKFLIAWLEVEKHPSMLAADYIYSAFETIHHKDAIFLIKDQLPPYARCTKGRFISKWQLKLNAGKEKDLDAQNLRQGEIDELMLNGAHMEDIIKTMS</sequence>
<reference evidence="1 2" key="1">
    <citation type="submission" date="2020-01" db="EMBL/GenBank/DDBJ databases">
        <authorList>
            <person name="Palmer J.M."/>
        </authorList>
    </citation>
    <scope>NUCLEOTIDE SEQUENCE [LARGE SCALE GENOMIC DNA]</scope>
    <source>
        <strain evidence="1 2">TWF970</strain>
    </source>
</reference>
<comment type="caution">
    <text evidence="1">The sequence shown here is derived from an EMBL/GenBank/DDBJ whole genome shotgun (WGS) entry which is preliminary data.</text>
</comment>
<organism evidence="1 2">
    <name type="scientific">Orbilia oligospora</name>
    <name type="common">Nematode-trapping fungus</name>
    <name type="synonym">Arthrobotrys oligospora</name>
    <dbReference type="NCBI Taxonomy" id="2813651"/>
    <lineage>
        <taxon>Eukaryota</taxon>
        <taxon>Fungi</taxon>
        <taxon>Dikarya</taxon>
        <taxon>Ascomycota</taxon>
        <taxon>Pezizomycotina</taxon>
        <taxon>Orbiliomycetes</taxon>
        <taxon>Orbiliales</taxon>
        <taxon>Orbiliaceae</taxon>
        <taxon>Orbilia</taxon>
    </lineage>
</organism>
<name>A0A7C8RK25_ORBOL</name>
<dbReference type="AlphaFoldDB" id="A0A7C8RK25"/>
<dbReference type="EMBL" id="JAABOJ010000004">
    <property type="protein sequence ID" value="KAF3287522.1"/>
    <property type="molecule type" value="Genomic_DNA"/>
</dbReference>
<evidence type="ECO:0000313" key="2">
    <source>
        <dbReference type="Proteomes" id="UP000474640"/>
    </source>
</evidence>